<dbReference type="RefSeq" id="WP_201653266.1">
    <property type="nucleotide sequence ID" value="NZ_JAEQNC010000002.1"/>
</dbReference>
<dbReference type="EMBL" id="JAEQNC010000002">
    <property type="protein sequence ID" value="MBL0371115.1"/>
    <property type="molecule type" value="Genomic_DNA"/>
</dbReference>
<sequence length="59" mass="6531">MTILMRRFTIVCLTFAVFALGLTMVVNSQARRVQLSQTGHFGLNAPCPQPLGLHCSIRN</sequence>
<organism evidence="1 2">
    <name type="scientific">Rhizobium setariae</name>
    <dbReference type="NCBI Taxonomy" id="2801340"/>
    <lineage>
        <taxon>Bacteria</taxon>
        <taxon>Pseudomonadati</taxon>
        <taxon>Pseudomonadota</taxon>
        <taxon>Alphaproteobacteria</taxon>
        <taxon>Hyphomicrobiales</taxon>
        <taxon>Rhizobiaceae</taxon>
        <taxon>Rhizobium/Agrobacterium group</taxon>
        <taxon>Rhizobium</taxon>
    </lineage>
</organism>
<proteinExistence type="predicted"/>
<gene>
    <name evidence="1" type="ORF">JJB09_03655</name>
</gene>
<name>A0A936YRP7_9HYPH</name>
<reference evidence="1" key="1">
    <citation type="submission" date="2021-01" db="EMBL/GenBank/DDBJ databases">
        <title>Rhizobium sp. strain KVB221 16S ribosomal RNA gene Genome sequencing and assembly.</title>
        <authorList>
            <person name="Kang M."/>
        </authorList>
    </citation>
    <scope>NUCLEOTIDE SEQUENCE</scope>
    <source>
        <strain evidence="1">KVB221</strain>
    </source>
</reference>
<accession>A0A936YRP7</accession>
<protein>
    <submittedName>
        <fullName evidence="1">Uncharacterized protein</fullName>
    </submittedName>
</protein>
<evidence type="ECO:0000313" key="1">
    <source>
        <dbReference type="EMBL" id="MBL0371115.1"/>
    </source>
</evidence>
<dbReference type="AlphaFoldDB" id="A0A936YRP7"/>
<keyword evidence="2" id="KW-1185">Reference proteome</keyword>
<comment type="caution">
    <text evidence="1">The sequence shown here is derived from an EMBL/GenBank/DDBJ whole genome shotgun (WGS) entry which is preliminary data.</text>
</comment>
<evidence type="ECO:0000313" key="2">
    <source>
        <dbReference type="Proteomes" id="UP000633219"/>
    </source>
</evidence>
<dbReference type="Proteomes" id="UP000633219">
    <property type="component" value="Unassembled WGS sequence"/>
</dbReference>